<gene>
    <name evidence="1" type="ORF">CWD77_00590</name>
</gene>
<protein>
    <submittedName>
        <fullName evidence="1">Uncharacterized protein</fullName>
    </submittedName>
</protein>
<proteinExistence type="predicted"/>
<dbReference type="AlphaFoldDB" id="A0A2N0VIK6"/>
<name>A0A2N0VIK6_9BACT</name>
<keyword evidence="2" id="KW-1185">Reference proteome</keyword>
<accession>A0A2N0VIK6</accession>
<reference evidence="1 2" key="1">
    <citation type="submission" date="2017-11" db="EMBL/GenBank/DDBJ databases">
        <title>Rhodohalobacter 15182 sp. nov., isolated from a salt lake.</title>
        <authorList>
            <person name="Han S."/>
        </authorList>
    </citation>
    <scope>NUCLEOTIDE SEQUENCE [LARGE SCALE GENOMIC DNA]</scope>
    <source>
        <strain evidence="1 2">15182</strain>
    </source>
</reference>
<evidence type="ECO:0000313" key="2">
    <source>
        <dbReference type="Proteomes" id="UP000233398"/>
    </source>
</evidence>
<sequence>MTGCMLKLQAEGLFQGLLELTPLPLSTLFVRKEGGVLNSILFWILRRSYSVYLIDESPNDRTENYDLNFERWNMRMQNLVEVKH</sequence>
<dbReference type="EMBL" id="PISP01000001">
    <property type="protein sequence ID" value="PKD44009.1"/>
    <property type="molecule type" value="Genomic_DNA"/>
</dbReference>
<comment type="caution">
    <text evidence="1">The sequence shown here is derived from an EMBL/GenBank/DDBJ whole genome shotgun (WGS) entry which is preliminary data.</text>
</comment>
<evidence type="ECO:0000313" key="1">
    <source>
        <dbReference type="EMBL" id="PKD44009.1"/>
    </source>
</evidence>
<organism evidence="1 2">
    <name type="scientific">Rhodohalobacter barkolensis</name>
    <dbReference type="NCBI Taxonomy" id="2053187"/>
    <lineage>
        <taxon>Bacteria</taxon>
        <taxon>Pseudomonadati</taxon>
        <taxon>Balneolota</taxon>
        <taxon>Balneolia</taxon>
        <taxon>Balneolales</taxon>
        <taxon>Balneolaceae</taxon>
        <taxon>Rhodohalobacter</taxon>
    </lineage>
</organism>
<dbReference type="Proteomes" id="UP000233398">
    <property type="component" value="Unassembled WGS sequence"/>
</dbReference>